<dbReference type="EMBL" id="CAADRA010005258">
    <property type="protein sequence ID" value="VFT87777.1"/>
    <property type="molecule type" value="Genomic_DNA"/>
</dbReference>
<feature type="compositionally biased region" description="Polar residues" evidence="1">
    <location>
        <begin position="172"/>
        <end position="181"/>
    </location>
</feature>
<evidence type="ECO:0000313" key="2">
    <source>
        <dbReference type="EMBL" id="KAF0698486.1"/>
    </source>
</evidence>
<protein>
    <submittedName>
        <fullName evidence="3">Aste57867_10909 protein</fullName>
    </submittedName>
</protein>
<dbReference type="AlphaFoldDB" id="A0A485KSA0"/>
<dbReference type="Gene3D" id="4.10.1060.10">
    <property type="entry name" value="Zinc finger, RanBP2-type"/>
    <property type="match status" value="1"/>
</dbReference>
<feature type="compositionally biased region" description="Basic and acidic residues" evidence="1">
    <location>
        <begin position="299"/>
        <end position="315"/>
    </location>
</feature>
<feature type="region of interest" description="Disordered" evidence="1">
    <location>
        <begin position="299"/>
        <end position="323"/>
    </location>
</feature>
<reference evidence="3 4" key="1">
    <citation type="submission" date="2019-03" db="EMBL/GenBank/DDBJ databases">
        <authorList>
            <person name="Gaulin E."/>
            <person name="Dumas B."/>
        </authorList>
    </citation>
    <scope>NUCLEOTIDE SEQUENCE [LARGE SCALE GENOMIC DNA]</scope>
    <source>
        <strain evidence="3">CBS 568.67</strain>
    </source>
</reference>
<dbReference type="OrthoDB" id="79830at2759"/>
<organism evidence="3 4">
    <name type="scientific">Aphanomyces stellatus</name>
    <dbReference type="NCBI Taxonomy" id="120398"/>
    <lineage>
        <taxon>Eukaryota</taxon>
        <taxon>Sar</taxon>
        <taxon>Stramenopiles</taxon>
        <taxon>Oomycota</taxon>
        <taxon>Saprolegniomycetes</taxon>
        <taxon>Saprolegniales</taxon>
        <taxon>Verrucalvaceae</taxon>
        <taxon>Aphanomyces</taxon>
    </lineage>
</organism>
<gene>
    <name evidence="3" type="primary">Aste57867_10909</name>
    <name evidence="2" type="ORF">As57867_010869</name>
    <name evidence="3" type="ORF">ASTE57867_10909</name>
</gene>
<dbReference type="EMBL" id="VJMH01005237">
    <property type="protein sequence ID" value="KAF0698486.1"/>
    <property type="molecule type" value="Genomic_DNA"/>
</dbReference>
<keyword evidence="4" id="KW-1185">Reference proteome</keyword>
<feature type="region of interest" description="Disordered" evidence="1">
    <location>
        <begin position="151"/>
        <end position="189"/>
    </location>
</feature>
<evidence type="ECO:0000256" key="1">
    <source>
        <dbReference type="SAM" id="MobiDB-lite"/>
    </source>
</evidence>
<sequence length="323" mass="34827">MTESPWAQTPGRKLTRSGLMQHYLHSRQAKLTPTIKDAKVLILTNERVELMLKETVALHRREKVLSEPSPATAPLHLLSRMFPQRKSAPAPPSSKAVTAPTVFFGFSDRPSGSSIAADVNSLLGSHNVTYAFSKPRRAAPPKNLTPAVVKRPAAVPSPPPPQTSPPSATPIMSATSNTSPSPGADVHDNPLARFMQHAAGSWQCPSCLTRNGGDKCPCCETARPVTSSSDVARASPPFAAPIAEEVPTPVDAIPALALPPPVSFGFLPPLVSSNIIAVADGDERQPSRKKAIAYREAARQTMVEKRKQRHDDMKLRRPPRPRK</sequence>
<name>A0A485KSA0_9STRA</name>
<reference evidence="2" key="2">
    <citation type="submission" date="2019-06" db="EMBL/GenBank/DDBJ databases">
        <title>Genomics analysis of Aphanomyces spp. identifies a new class of oomycete effector associated with host adaptation.</title>
        <authorList>
            <person name="Gaulin E."/>
        </authorList>
    </citation>
    <scope>NUCLEOTIDE SEQUENCE</scope>
    <source>
        <strain evidence="2">CBS 578.67</strain>
    </source>
</reference>
<evidence type="ECO:0000313" key="3">
    <source>
        <dbReference type="EMBL" id="VFT87777.1"/>
    </source>
</evidence>
<dbReference type="Proteomes" id="UP000332933">
    <property type="component" value="Unassembled WGS sequence"/>
</dbReference>
<feature type="compositionally biased region" description="Pro residues" evidence="1">
    <location>
        <begin position="155"/>
        <end position="168"/>
    </location>
</feature>
<evidence type="ECO:0000313" key="4">
    <source>
        <dbReference type="Proteomes" id="UP000332933"/>
    </source>
</evidence>
<proteinExistence type="predicted"/>
<accession>A0A485KSA0</accession>